<comment type="caution">
    <text evidence="1">The sequence shown here is derived from an EMBL/GenBank/DDBJ whole genome shotgun (WGS) entry which is preliminary data.</text>
</comment>
<dbReference type="AlphaFoldDB" id="A0A0F9RP88"/>
<sequence length="142" mass="15831">MADDMSVEEAERLLGESFGGIAPVPDEKHNVHTFLHSVATSDDTTKTGYLSEEEVGIAKLPVRTYKELSLFCKEIGNMDYMSDYFNKKAEILTATSLSKGGFLTQLAVMMRRESTNLLKAPMKENKGWFKKKSNINNMQGGV</sequence>
<dbReference type="EMBL" id="LAZR01000839">
    <property type="protein sequence ID" value="KKN56544.1"/>
    <property type="molecule type" value="Genomic_DNA"/>
</dbReference>
<accession>A0A0F9RP88</accession>
<name>A0A0F9RP88_9ZZZZ</name>
<organism evidence="1">
    <name type="scientific">marine sediment metagenome</name>
    <dbReference type="NCBI Taxonomy" id="412755"/>
    <lineage>
        <taxon>unclassified sequences</taxon>
        <taxon>metagenomes</taxon>
        <taxon>ecological metagenomes</taxon>
    </lineage>
</organism>
<proteinExistence type="predicted"/>
<evidence type="ECO:0000313" key="1">
    <source>
        <dbReference type="EMBL" id="KKN56544.1"/>
    </source>
</evidence>
<protein>
    <submittedName>
        <fullName evidence="1">Uncharacterized protein</fullName>
    </submittedName>
</protein>
<reference evidence="1" key="1">
    <citation type="journal article" date="2015" name="Nature">
        <title>Complex archaea that bridge the gap between prokaryotes and eukaryotes.</title>
        <authorList>
            <person name="Spang A."/>
            <person name="Saw J.H."/>
            <person name="Jorgensen S.L."/>
            <person name="Zaremba-Niedzwiedzka K."/>
            <person name="Martijn J."/>
            <person name="Lind A.E."/>
            <person name="van Eijk R."/>
            <person name="Schleper C."/>
            <person name="Guy L."/>
            <person name="Ettema T.J."/>
        </authorList>
    </citation>
    <scope>NUCLEOTIDE SEQUENCE</scope>
</reference>
<gene>
    <name evidence="1" type="ORF">LCGC14_0571220</name>
</gene>